<reference evidence="6" key="1">
    <citation type="submission" date="2014-03" db="EMBL/GenBank/DDBJ databases">
        <authorList>
            <person name="Casaregola S."/>
        </authorList>
    </citation>
    <scope>NUCLEOTIDE SEQUENCE [LARGE SCALE GENOMIC DNA]</scope>
    <source>
        <strain evidence="6">CLIB 918</strain>
    </source>
</reference>
<evidence type="ECO:0000259" key="5">
    <source>
        <dbReference type="Pfam" id="PF16457"/>
    </source>
</evidence>
<comment type="function">
    <text evidence="1">Involved in cytoskeletal rearrangements required for phagocytosis of apoptotic cells and cell motility. Acts in association with DOCK1 and CRK. Was initially proposed to be required in complex with DOCK1 to activate Rac Rho small GTPases. May enhance the guanine nucleotide exchange factor (GEF) activity of DOCK1.</text>
</comment>
<dbReference type="Pfam" id="PF11841">
    <property type="entry name" value="ELMO_ARM"/>
    <property type="match status" value="1"/>
</dbReference>
<gene>
    <name evidence="6" type="ORF">BN980_GECA08s02188g</name>
</gene>
<dbReference type="Gene3D" id="2.30.29.30">
    <property type="entry name" value="Pleckstrin-homology domain (PH domain)/Phosphotyrosine-binding domain (PTB)"/>
    <property type="match status" value="1"/>
</dbReference>
<dbReference type="InterPro" id="IPR011993">
    <property type="entry name" value="PH-like_dom_sf"/>
</dbReference>
<evidence type="ECO:0000256" key="1">
    <source>
        <dbReference type="ARBA" id="ARBA00024863"/>
    </source>
</evidence>
<protein>
    <recommendedName>
        <fullName evidence="8">ELMO domain-containing protein</fullName>
    </recommendedName>
</protein>
<dbReference type="Pfam" id="PF04727">
    <property type="entry name" value="ELMO_CED12"/>
    <property type="match status" value="1"/>
</dbReference>
<feature type="domain" description="ELMO armadillo-like helical" evidence="4">
    <location>
        <begin position="41"/>
        <end position="151"/>
    </location>
</feature>
<feature type="domain" description="ELMO" evidence="3">
    <location>
        <begin position="259"/>
        <end position="448"/>
    </location>
</feature>
<dbReference type="InterPro" id="IPR024574">
    <property type="entry name" value="ELMO_ARM"/>
</dbReference>
<feature type="compositionally biased region" description="Polar residues" evidence="2">
    <location>
        <begin position="551"/>
        <end position="569"/>
    </location>
</feature>
<organism evidence="6 7">
    <name type="scientific">Geotrichum candidum</name>
    <name type="common">Oospora lactis</name>
    <name type="synonym">Dipodascus geotrichum</name>
    <dbReference type="NCBI Taxonomy" id="1173061"/>
    <lineage>
        <taxon>Eukaryota</taxon>
        <taxon>Fungi</taxon>
        <taxon>Dikarya</taxon>
        <taxon>Ascomycota</taxon>
        <taxon>Saccharomycotina</taxon>
        <taxon>Dipodascomycetes</taxon>
        <taxon>Dipodascales</taxon>
        <taxon>Dipodascaceae</taxon>
        <taxon>Geotrichum</taxon>
    </lineage>
</organism>
<dbReference type="Pfam" id="PF16457">
    <property type="entry name" value="PH_12"/>
    <property type="match status" value="1"/>
</dbReference>
<feature type="domain" description="PH" evidence="5">
    <location>
        <begin position="521"/>
        <end position="683"/>
    </location>
</feature>
<feature type="region of interest" description="Disordered" evidence="2">
    <location>
        <begin position="546"/>
        <end position="569"/>
    </location>
</feature>
<dbReference type="OrthoDB" id="28413at2759"/>
<dbReference type="Proteomes" id="UP000242525">
    <property type="component" value="Unassembled WGS sequence"/>
</dbReference>
<keyword evidence="7" id="KW-1185">Reference proteome</keyword>
<evidence type="ECO:0000313" key="7">
    <source>
        <dbReference type="Proteomes" id="UP000242525"/>
    </source>
</evidence>
<evidence type="ECO:0000313" key="6">
    <source>
        <dbReference type="EMBL" id="CDO54628.1"/>
    </source>
</evidence>
<evidence type="ECO:0000259" key="3">
    <source>
        <dbReference type="Pfam" id="PF04727"/>
    </source>
</evidence>
<evidence type="ECO:0000256" key="2">
    <source>
        <dbReference type="SAM" id="MobiDB-lite"/>
    </source>
</evidence>
<comment type="caution">
    <text evidence="6">The sequence shown here is derived from an EMBL/GenBank/DDBJ whole genome shotgun (WGS) entry which is preliminary data.</text>
</comment>
<dbReference type="AlphaFoldDB" id="A0A0J9XBP3"/>
<name>A0A0J9XBP3_GEOCN</name>
<dbReference type="InterPro" id="IPR006816">
    <property type="entry name" value="ELMO_dom"/>
</dbReference>
<proteinExistence type="predicted"/>
<sequence>MDYRAVYETLKSPKEIEKLLSDPKQTATALLAVKYGIFESTGINLSFNLMALSKLLSEHPSAWNVVDNSLIDKIVQISIAPEQESNVTCPALSVLTLITLESRKCTRPSLTSIEQIFTNHPQFYESIVSKLISSNVQIIHSALQFINATLLTFVISKSTLSSNTPVGLPQDSGVRSYFFENLREAGLLRNASQLFENKPIAASCSPQLYDLQEIVRAIFCLNQRTEIDIQNNTFHNQTFKQVESRLVSLLGTTQEGNLDYQRAGLLENQDPVSEFNNSLKWSGLQDFTDFLGLDEMVFKKLYLEHLAFADPDDRFPFVSASMAVSEIMYAIFGVSNHKLSSEYLDGVPESLVPPQYIESISTPTHTTSEQFSFGTTNTKVATSMLDFGDSVSTSSSLHKPNSSVETELAKLGKLRPLIFDWGLLHSAGIINFLRLWLSSSAQREDFENLIQVVNVLFSQAIPNNDFSTISVDSVISKLDSLSYADIRAIQLRNIEEDLNTQWGSEIRSLHNQFHQESYDFVKEQRIRLLLRGEWFYVDNPMQASGAAAATNGPSLSTRGATGGSRQQATNSVAVPTSRRYFIALSPSLSTLHYSEYTKRTDEYPAFDELSRTIDLAAVSKVVVTSLTSKTQRKNRLRVHLQSRTNYSRLSLMLGGASRDSSALTFYTDTPEKAAAWGDGLLMVKNKAYQSMETKKYIDMFAETKLQLQMMHITPDDLGYVRRNYNVPNATDYETVNTDGEFFYL</sequence>
<evidence type="ECO:0000259" key="4">
    <source>
        <dbReference type="Pfam" id="PF11841"/>
    </source>
</evidence>
<accession>A0A0J9XBP3</accession>
<dbReference type="EMBL" id="CCBN010000008">
    <property type="protein sequence ID" value="CDO54628.1"/>
    <property type="molecule type" value="Genomic_DNA"/>
</dbReference>
<dbReference type="STRING" id="1173061.A0A0J9XBP3"/>
<evidence type="ECO:0008006" key="8">
    <source>
        <dbReference type="Google" id="ProtNLM"/>
    </source>
</evidence>
<dbReference type="InterPro" id="IPR001849">
    <property type="entry name" value="PH_domain"/>
</dbReference>